<sequence>MLRTLFALTALFSVSQGAFAYLDPGTGSMILQGVIAAIAVVGFTIKSYWYKIRSFFGKGGSASLLDDDEDGQRSE</sequence>
<keyword evidence="1" id="KW-0472">Membrane</keyword>
<dbReference type="Proteomes" id="UP001143304">
    <property type="component" value="Unassembled WGS sequence"/>
</dbReference>
<protein>
    <submittedName>
        <fullName evidence="3">Uncharacterized protein</fullName>
    </submittedName>
</protein>
<gene>
    <name evidence="3" type="ORF">EYC82_05125</name>
</gene>
<proteinExistence type="predicted"/>
<feature type="chain" id="PRO_5045170991" evidence="2">
    <location>
        <begin position="21"/>
        <end position="75"/>
    </location>
</feature>
<comment type="caution">
    <text evidence="3">The sequence shown here is derived from an EMBL/GenBank/DDBJ whole genome shotgun (WGS) entry which is preliminary data.</text>
</comment>
<evidence type="ECO:0000256" key="1">
    <source>
        <dbReference type="SAM" id="Phobius"/>
    </source>
</evidence>
<name>A0ABT3T4I0_9GAMM</name>
<organism evidence="3 4">
    <name type="scientific">Candidatus Marimicrobium litorale</name>
    <dbReference type="NCBI Taxonomy" id="2518991"/>
    <lineage>
        <taxon>Bacteria</taxon>
        <taxon>Pseudomonadati</taxon>
        <taxon>Pseudomonadota</taxon>
        <taxon>Gammaproteobacteria</taxon>
        <taxon>Cellvibrionales</taxon>
        <taxon>Halieaceae</taxon>
        <taxon>Marimicrobium</taxon>
    </lineage>
</organism>
<dbReference type="EMBL" id="SHNO01000001">
    <property type="protein sequence ID" value="MCX2976730.1"/>
    <property type="molecule type" value="Genomic_DNA"/>
</dbReference>
<evidence type="ECO:0000313" key="3">
    <source>
        <dbReference type="EMBL" id="MCX2976730.1"/>
    </source>
</evidence>
<evidence type="ECO:0000256" key="2">
    <source>
        <dbReference type="SAM" id="SignalP"/>
    </source>
</evidence>
<accession>A0ABT3T4I0</accession>
<keyword evidence="1" id="KW-0812">Transmembrane</keyword>
<feature type="signal peptide" evidence="2">
    <location>
        <begin position="1"/>
        <end position="20"/>
    </location>
</feature>
<reference evidence="3" key="1">
    <citation type="submission" date="2019-02" db="EMBL/GenBank/DDBJ databases">
        <authorList>
            <person name="Li S.-H."/>
        </authorList>
    </citation>
    <scope>NUCLEOTIDE SEQUENCE</scope>
    <source>
        <strain evidence="3">IMCC11814</strain>
    </source>
</reference>
<dbReference type="RefSeq" id="WP_279248471.1">
    <property type="nucleotide sequence ID" value="NZ_SHNO01000001.1"/>
</dbReference>
<keyword evidence="4" id="KW-1185">Reference proteome</keyword>
<keyword evidence="2" id="KW-0732">Signal</keyword>
<keyword evidence="1" id="KW-1133">Transmembrane helix</keyword>
<feature type="transmembrane region" description="Helical" evidence="1">
    <location>
        <begin position="30"/>
        <end position="49"/>
    </location>
</feature>
<evidence type="ECO:0000313" key="4">
    <source>
        <dbReference type="Proteomes" id="UP001143304"/>
    </source>
</evidence>